<proteinExistence type="predicted"/>
<reference evidence="2 3" key="1">
    <citation type="submission" date="2024-08" db="EMBL/GenBank/DDBJ databases">
        <title>Insights into the chromosomal genome structure of Flemingia macrophylla.</title>
        <authorList>
            <person name="Ding Y."/>
            <person name="Zhao Y."/>
            <person name="Bi W."/>
            <person name="Wu M."/>
            <person name="Zhao G."/>
            <person name="Gong Y."/>
            <person name="Li W."/>
            <person name="Zhang P."/>
        </authorList>
    </citation>
    <scope>NUCLEOTIDE SEQUENCE [LARGE SCALE GENOMIC DNA]</scope>
    <source>
        <strain evidence="2">DYQJB</strain>
        <tissue evidence="2">Leaf</tissue>
    </source>
</reference>
<dbReference type="AlphaFoldDB" id="A0ABD1MC60"/>
<keyword evidence="3" id="KW-1185">Reference proteome</keyword>
<organism evidence="2 3">
    <name type="scientific">Flemingia macrophylla</name>
    <dbReference type="NCBI Taxonomy" id="520843"/>
    <lineage>
        <taxon>Eukaryota</taxon>
        <taxon>Viridiplantae</taxon>
        <taxon>Streptophyta</taxon>
        <taxon>Embryophyta</taxon>
        <taxon>Tracheophyta</taxon>
        <taxon>Spermatophyta</taxon>
        <taxon>Magnoliopsida</taxon>
        <taxon>eudicotyledons</taxon>
        <taxon>Gunneridae</taxon>
        <taxon>Pentapetalae</taxon>
        <taxon>rosids</taxon>
        <taxon>fabids</taxon>
        <taxon>Fabales</taxon>
        <taxon>Fabaceae</taxon>
        <taxon>Papilionoideae</taxon>
        <taxon>50 kb inversion clade</taxon>
        <taxon>NPAAA clade</taxon>
        <taxon>indigoferoid/millettioid clade</taxon>
        <taxon>Phaseoleae</taxon>
        <taxon>Flemingia</taxon>
    </lineage>
</organism>
<gene>
    <name evidence="2" type="ORF">Fmac_014336</name>
</gene>
<evidence type="ECO:0000313" key="3">
    <source>
        <dbReference type="Proteomes" id="UP001603857"/>
    </source>
</evidence>
<dbReference type="EMBL" id="JBGMDY010000005">
    <property type="protein sequence ID" value="KAL2333123.1"/>
    <property type="molecule type" value="Genomic_DNA"/>
</dbReference>
<sequence>MIRINMPNHVGCWFAEPRQWISYEATNDNFQQPFHYLQQSGSNASPFQLQQQQSRSLSTTAATYLPRHF</sequence>
<comment type="caution">
    <text evidence="2">The sequence shown here is derived from an EMBL/GenBank/DDBJ whole genome shotgun (WGS) entry which is preliminary data.</text>
</comment>
<evidence type="ECO:0000313" key="2">
    <source>
        <dbReference type="EMBL" id="KAL2333123.1"/>
    </source>
</evidence>
<feature type="region of interest" description="Disordered" evidence="1">
    <location>
        <begin position="45"/>
        <end position="69"/>
    </location>
</feature>
<protein>
    <submittedName>
        <fullName evidence="2">Uncharacterized protein</fullName>
    </submittedName>
</protein>
<name>A0ABD1MC60_9FABA</name>
<dbReference type="Proteomes" id="UP001603857">
    <property type="component" value="Unassembled WGS sequence"/>
</dbReference>
<accession>A0ABD1MC60</accession>
<evidence type="ECO:0000256" key="1">
    <source>
        <dbReference type="SAM" id="MobiDB-lite"/>
    </source>
</evidence>
<feature type="compositionally biased region" description="Low complexity" evidence="1">
    <location>
        <begin position="48"/>
        <end position="63"/>
    </location>
</feature>